<gene>
    <name evidence="2" type="ORF">BDA99DRAFT_559218</name>
</gene>
<organism evidence="2 3">
    <name type="scientific">Phascolomyces articulosus</name>
    <dbReference type="NCBI Taxonomy" id="60185"/>
    <lineage>
        <taxon>Eukaryota</taxon>
        <taxon>Fungi</taxon>
        <taxon>Fungi incertae sedis</taxon>
        <taxon>Mucoromycota</taxon>
        <taxon>Mucoromycotina</taxon>
        <taxon>Mucoromycetes</taxon>
        <taxon>Mucorales</taxon>
        <taxon>Lichtheimiaceae</taxon>
        <taxon>Phascolomyces</taxon>
    </lineage>
</organism>
<dbReference type="AlphaFoldDB" id="A0AAD5KC01"/>
<evidence type="ECO:0000256" key="1">
    <source>
        <dbReference type="SAM" id="MobiDB-lite"/>
    </source>
</evidence>
<comment type="caution">
    <text evidence="2">The sequence shown here is derived from an EMBL/GenBank/DDBJ whole genome shotgun (WGS) entry which is preliminary data.</text>
</comment>
<reference evidence="2" key="1">
    <citation type="journal article" date="2022" name="IScience">
        <title>Evolution of zygomycete secretomes and the origins of terrestrial fungal ecologies.</title>
        <authorList>
            <person name="Chang Y."/>
            <person name="Wang Y."/>
            <person name="Mondo S."/>
            <person name="Ahrendt S."/>
            <person name="Andreopoulos W."/>
            <person name="Barry K."/>
            <person name="Beard J."/>
            <person name="Benny G.L."/>
            <person name="Blankenship S."/>
            <person name="Bonito G."/>
            <person name="Cuomo C."/>
            <person name="Desiro A."/>
            <person name="Gervers K.A."/>
            <person name="Hundley H."/>
            <person name="Kuo A."/>
            <person name="LaButti K."/>
            <person name="Lang B.F."/>
            <person name="Lipzen A."/>
            <person name="O'Donnell K."/>
            <person name="Pangilinan J."/>
            <person name="Reynolds N."/>
            <person name="Sandor L."/>
            <person name="Smith M.E."/>
            <person name="Tsang A."/>
            <person name="Grigoriev I.V."/>
            <person name="Stajich J.E."/>
            <person name="Spatafora J.W."/>
        </authorList>
    </citation>
    <scope>NUCLEOTIDE SEQUENCE</scope>
    <source>
        <strain evidence="2">RSA 2281</strain>
    </source>
</reference>
<proteinExistence type="predicted"/>
<sequence length="231" mass="25766">MPQFYASFPKWVTVMLAKRYQKGKSSGPNVLDFHNDENDDTDGDDTDGDENCEGAVYKGIVTRMRKRRFKALENISNTIMEQIESDGKKIKSFEKATQFATTLPKTSCKEFELVEAQRSDTFTTYIVGIEKVSSSVHALQTAIRTSPILPPEMEISHTSTNNTKWDGLGLPVGNELAASVVSEFADGIRSGTIIKLPNTEVELKTFASHLPRLLQWRDTVVAHTQSFQDGN</sequence>
<name>A0AAD5KC01_9FUNG</name>
<protein>
    <submittedName>
        <fullName evidence="2">Uncharacterized protein</fullName>
    </submittedName>
</protein>
<feature type="region of interest" description="Disordered" evidence="1">
    <location>
        <begin position="24"/>
        <end position="50"/>
    </location>
</feature>
<accession>A0AAD5KC01</accession>
<reference evidence="2" key="2">
    <citation type="submission" date="2023-02" db="EMBL/GenBank/DDBJ databases">
        <authorList>
            <consortium name="DOE Joint Genome Institute"/>
            <person name="Mondo S.J."/>
            <person name="Chang Y."/>
            <person name="Wang Y."/>
            <person name="Ahrendt S."/>
            <person name="Andreopoulos W."/>
            <person name="Barry K."/>
            <person name="Beard J."/>
            <person name="Benny G.L."/>
            <person name="Blankenship S."/>
            <person name="Bonito G."/>
            <person name="Cuomo C."/>
            <person name="Desiro A."/>
            <person name="Gervers K.A."/>
            <person name="Hundley H."/>
            <person name="Kuo A."/>
            <person name="LaButti K."/>
            <person name="Lang B.F."/>
            <person name="Lipzen A."/>
            <person name="O'Donnell K."/>
            <person name="Pangilinan J."/>
            <person name="Reynolds N."/>
            <person name="Sandor L."/>
            <person name="Smith M.W."/>
            <person name="Tsang A."/>
            <person name="Grigoriev I.V."/>
            <person name="Stajich J.E."/>
            <person name="Spatafora J.W."/>
        </authorList>
    </citation>
    <scope>NUCLEOTIDE SEQUENCE</scope>
    <source>
        <strain evidence="2">RSA 2281</strain>
    </source>
</reference>
<dbReference type="EMBL" id="JAIXMP010000011">
    <property type="protein sequence ID" value="KAI9265144.1"/>
    <property type="molecule type" value="Genomic_DNA"/>
</dbReference>
<evidence type="ECO:0000313" key="3">
    <source>
        <dbReference type="Proteomes" id="UP001209540"/>
    </source>
</evidence>
<keyword evidence="3" id="KW-1185">Reference proteome</keyword>
<feature type="compositionally biased region" description="Acidic residues" evidence="1">
    <location>
        <begin position="37"/>
        <end position="50"/>
    </location>
</feature>
<dbReference type="Proteomes" id="UP001209540">
    <property type="component" value="Unassembled WGS sequence"/>
</dbReference>
<evidence type="ECO:0000313" key="2">
    <source>
        <dbReference type="EMBL" id="KAI9265144.1"/>
    </source>
</evidence>